<dbReference type="Gene3D" id="1.10.10.10">
    <property type="entry name" value="Winged helix-like DNA-binding domain superfamily/Winged helix DNA-binding domain"/>
    <property type="match status" value="1"/>
</dbReference>
<comment type="caution">
    <text evidence="2">The sequence shown here is derived from an EMBL/GenBank/DDBJ whole genome shotgun (WGS) entry which is preliminary data.</text>
</comment>
<name>A0ABD5QK11_9EURY</name>
<sequence length="72" mass="7871">MASVTTRMDLTVPDDLESARAKLIYQYLAVTGGATADDVCETLHVDKGSVLSIVSTLRERGYVRNENGFYSV</sequence>
<dbReference type="InterPro" id="IPR036388">
    <property type="entry name" value="WH-like_DNA-bd_sf"/>
</dbReference>
<feature type="domain" description="Transcription regulator TrmB N-terminal" evidence="1">
    <location>
        <begin position="24"/>
        <end position="68"/>
    </location>
</feature>
<dbReference type="EMBL" id="JBHSJG010000063">
    <property type="protein sequence ID" value="MFC4990113.1"/>
    <property type="molecule type" value="Genomic_DNA"/>
</dbReference>
<evidence type="ECO:0000313" key="2">
    <source>
        <dbReference type="EMBL" id="MFC4990113.1"/>
    </source>
</evidence>
<dbReference type="RefSeq" id="WP_114577666.1">
    <property type="nucleotide sequence ID" value="NZ_JAIVEF010000010.1"/>
</dbReference>
<evidence type="ECO:0000313" key="3">
    <source>
        <dbReference type="Proteomes" id="UP001595925"/>
    </source>
</evidence>
<dbReference type="Pfam" id="PF01978">
    <property type="entry name" value="TrmB"/>
    <property type="match status" value="1"/>
</dbReference>
<reference evidence="2 3" key="1">
    <citation type="journal article" date="2019" name="Int. J. Syst. Evol. Microbiol.">
        <title>The Global Catalogue of Microorganisms (GCM) 10K type strain sequencing project: providing services to taxonomists for standard genome sequencing and annotation.</title>
        <authorList>
            <consortium name="The Broad Institute Genomics Platform"/>
            <consortium name="The Broad Institute Genome Sequencing Center for Infectious Disease"/>
            <person name="Wu L."/>
            <person name="Ma J."/>
        </authorList>
    </citation>
    <scope>NUCLEOTIDE SEQUENCE [LARGE SCALE GENOMIC DNA]</scope>
    <source>
        <strain evidence="2 3">CGMCC 1.15824</strain>
    </source>
</reference>
<dbReference type="AlphaFoldDB" id="A0ABD5QK11"/>
<evidence type="ECO:0000259" key="1">
    <source>
        <dbReference type="Pfam" id="PF01978"/>
    </source>
</evidence>
<accession>A0ABD5QK11</accession>
<proteinExistence type="predicted"/>
<dbReference type="Proteomes" id="UP001595925">
    <property type="component" value="Unassembled WGS sequence"/>
</dbReference>
<protein>
    <submittedName>
        <fullName evidence="2">Helix-turn-helix domain-containing protein</fullName>
    </submittedName>
</protein>
<dbReference type="SUPFAM" id="SSF46785">
    <property type="entry name" value="Winged helix' DNA-binding domain"/>
    <property type="match status" value="1"/>
</dbReference>
<dbReference type="InterPro" id="IPR002831">
    <property type="entry name" value="Tscrpt_reg_TrmB_N"/>
</dbReference>
<dbReference type="InterPro" id="IPR036390">
    <property type="entry name" value="WH_DNA-bd_sf"/>
</dbReference>
<gene>
    <name evidence="2" type="ORF">ACFPFO_20680</name>
</gene>
<keyword evidence="3" id="KW-1185">Reference proteome</keyword>
<organism evidence="2 3">
    <name type="scientific">Saliphagus infecundisoli</name>
    <dbReference type="NCBI Taxonomy" id="1849069"/>
    <lineage>
        <taxon>Archaea</taxon>
        <taxon>Methanobacteriati</taxon>
        <taxon>Methanobacteriota</taxon>
        <taxon>Stenosarchaea group</taxon>
        <taxon>Halobacteria</taxon>
        <taxon>Halobacteriales</taxon>
        <taxon>Natrialbaceae</taxon>
        <taxon>Saliphagus</taxon>
    </lineage>
</organism>